<proteinExistence type="predicted"/>
<dbReference type="EMBL" id="BKCJ010384492">
    <property type="protein sequence ID" value="GFA19985.1"/>
    <property type="molecule type" value="Genomic_DNA"/>
</dbReference>
<reference evidence="1" key="1">
    <citation type="journal article" date="2019" name="Sci. Rep.">
        <title>Draft genome of Tanacetum cinerariifolium, the natural source of mosquito coil.</title>
        <authorList>
            <person name="Yamashiro T."/>
            <person name="Shiraishi A."/>
            <person name="Satake H."/>
            <person name="Nakayama K."/>
        </authorList>
    </citation>
    <scope>NUCLEOTIDE SEQUENCE</scope>
</reference>
<keyword evidence="1" id="KW-0548">Nucleotidyltransferase</keyword>
<evidence type="ECO:0000313" key="1">
    <source>
        <dbReference type="EMBL" id="GFA19985.1"/>
    </source>
</evidence>
<accession>A0A699J8Q5</accession>
<keyword evidence="1" id="KW-0695">RNA-directed DNA polymerase</keyword>
<organism evidence="1">
    <name type="scientific">Tanacetum cinerariifolium</name>
    <name type="common">Dalmatian daisy</name>
    <name type="synonym">Chrysanthemum cinerariifolium</name>
    <dbReference type="NCBI Taxonomy" id="118510"/>
    <lineage>
        <taxon>Eukaryota</taxon>
        <taxon>Viridiplantae</taxon>
        <taxon>Streptophyta</taxon>
        <taxon>Embryophyta</taxon>
        <taxon>Tracheophyta</taxon>
        <taxon>Spermatophyta</taxon>
        <taxon>Magnoliopsida</taxon>
        <taxon>eudicotyledons</taxon>
        <taxon>Gunneridae</taxon>
        <taxon>Pentapetalae</taxon>
        <taxon>asterids</taxon>
        <taxon>campanulids</taxon>
        <taxon>Asterales</taxon>
        <taxon>Asteraceae</taxon>
        <taxon>Asteroideae</taxon>
        <taxon>Anthemideae</taxon>
        <taxon>Anthemidinae</taxon>
        <taxon>Tanacetum</taxon>
    </lineage>
</organism>
<dbReference type="AlphaFoldDB" id="A0A699J8Q5"/>
<gene>
    <name evidence="1" type="ORF">Tci_591957</name>
</gene>
<dbReference type="GO" id="GO:0003964">
    <property type="term" value="F:RNA-directed DNA polymerase activity"/>
    <property type="evidence" value="ECO:0007669"/>
    <property type="project" value="UniProtKB-KW"/>
</dbReference>
<comment type="caution">
    <text evidence="1">The sequence shown here is derived from an EMBL/GenBank/DDBJ whole genome shotgun (WGS) entry which is preliminary data.</text>
</comment>
<keyword evidence="1" id="KW-0808">Transferase</keyword>
<name>A0A699J8Q5_TANCI</name>
<sequence>DFHSVIEDSWNNDGISASNSMILLKNKLNFLKQRLKEWSSIKRRNKDHDRKLIQDSLIEIDLRLDKGNGLLDDLTKHANIFRDLKDIDHKDSIDLAHKAKIKWAVEGDENSNFFHGIVNKKRRHLVIKGILVDGEWIKNPNRVKSEFYSQYSNLFSAPAWDRSLFDVNFPRRLNSDHVFDLEDMVSNEEIKRAVWDCGSDKSPWPEGFTFEFFKKF</sequence>
<protein>
    <submittedName>
        <fullName evidence="1">RNA-directed DNA polymerase, eukaryota, reverse transcriptase zinc-binding domain protein</fullName>
    </submittedName>
</protein>
<feature type="non-terminal residue" evidence="1">
    <location>
        <position position="1"/>
    </location>
</feature>